<reference evidence="1 2" key="1">
    <citation type="submission" date="2016-02" db="EMBL/GenBank/DDBJ databases">
        <title>Genome analysis of coral dinoflagellate symbionts highlights evolutionary adaptations to a symbiotic lifestyle.</title>
        <authorList>
            <person name="Aranda M."/>
            <person name="Li Y."/>
            <person name="Liew Y.J."/>
            <person name="Baumgarten S."/>
            <person name="Simakov O."/>
            <person name="Wilson M."/>
            <person name="Piel J."/>
            <person name="Ashoor H."/>
            <person name="Bougouffa S."/>
            <person name="Bajic V.B."/>
            <person name="Ryu T."/>
            <person name="Ravasi T."/>
            <person name="Bayer T."/>
            <person name="Micklem G."/>
            <person name="Kim H."/>
            <person name="Bhak J."/>
            <person name="Lajeunesse T.C."/>
            <person name="Voolstra C.R."/>
        </authorList>
    </citation>
    <scope>NUCLEOTIDE SEQUENCE [LARGE SCALE GENOMIC DNA]</scope>
    <source>
        <strain evidence="1 2">CCMP2467</strain>
    </source>
</reference>
<gene>
    <name evidence="1" type="ORF">AK812_SmicGene18210</name>
</gene>
<dbReference type="PROSITE" id="PS51257">
    <property type="entry name" value="PROKAR_LIPOPROTEIN"/>
    <property type="match status" value="1"/>
</dbReference>
<dbReference type="AlphaFoldDB" id="A0A1Q9DVM8"/>
<name>A0A1Q9DVM8_SYMMI</name>
<evidence type="ECO:0000313" key="2">
    <source>
        <dbReference type="Proteomes" id="UP000186817"/>
    </source>
</evidence>
<keyword evidence="2" id="KW-1185">Reference proteome</keyword>
<dbReference type="SUPFAM" id="SSF81383">
    <property type="entry name" value="F-box domain"/>
    <property type="match status" value="1"/>
</dbReference>
<accession>A0A1Q9DVM8</accession>
<protein>
    <recommendedName>
        <fullName evidence="3">F-box domain-containing protein</fullName>
    </recommendedName>
</protein>
<dbReference type="Proteomes" id="UP000186817">
    <property type="component" value="Unassembled WGS sequence"/>
</dbReference>
<comment type="caution">
    <text evidence="1">The sequence shown here is derived from an EMBL/GenBank/DDBJ whole genome shotgun (WGS) entry which is preliminary data.</text>
</comment>
<organism evidence="1 2">
    <name type="scientific">Symbiodinium microadriaticum</name>
    <name type="common">Dinoflagellate</name>
    <name type="synonym">Zooxanthella microadriatica</name>
    <dbReference type="NCBI Taxonomy" id="2951"/>
    <lineage>
        <taxon>Eukaryota</taxon>
        <taxon>Sar</taxon>
        <taxon>Alveolata</taxon>
        <taxon>Dinophyceae</taxon>
        <taxon>Suessiales</taxon>
        <taxon>Symbiodiniaceae</taxon>
        <taxon>Symbiodinium</taxon>
    </lineage>
</organism>
<dbReference type="InterPro" id="IPR036047">
    <property type="entry name" value="F-box-like_dom_sf"/>
</dbReference>
<sequence length="162" mass="18066">MHSTRLREVYKACQKGVVLARLTTPWGQSSASCHCLRMPWTPLPRELKVHCLRLLHASDVLACGGSCRVDFAAVDAEELWALLFHRDWRWLCADGPCSCSSSRQSHRRLSEKVGSCRAAFVVLGGCVRRDDGGRHEDGVVLSVLSADDTKVSYIFPGFEFFP</sequence>
<dbReference type="EMBL" id="LSRX01000370">
    <property type="protein sequence ID" value="OLP99236.1"/>
    <property type="molecule type" value="Genomic_DNA"/>
</dbReference>
<proteinExistence type="predicted"/>
<evidence type="ECO:0000313" key="1">
    <source>
        <dbReference type="EMBL" id="OLP99236.1"/>
    </source>
</evidence>
<evidence type="ECO:0008006" key="3">
    <source>
        <dbReference type="Google" id="ProtNLM"/>
    </source>
</evidence>
<dbReference type="OrthoDB" id="435915at2759"/>